<dbReference type="InterPro" id="IPR016164">
    <property type="entry name" value="FAD-linked_Oxase-like_C"/>
</dbReference>
<dbReference type="SUPFAM" id="SSF55103">
    <property type="entry name" value="FAD-linked oxidases, C-terminal domain"/>
    <property type="match status" value="1"/>
</dbReference>
<dbReference type="GO" id="GO:0071949">
    <property type="term" value="F:FAD binding"/>
    <property type="evidence" value="ECO:0007669"/>
    <property type="project" value="InterPro"/>
</dbReference>
<accession>A0A840A4M6</accession>
<dbReference type="PANTHER" id="PTHR11748:SF103">
    <property type="entry name" value="GLYCOLATE OXIDASE SUBUNIT GLCE"/>
    <property type="match status" value="1"/>
</dbReference>
<feature type="domain" description="FAD-binding PCMH-type" evidence="3">
    <location>
        <begin position="1"/>
        <end position="181"/>
    </location>
</feature>
<dbReference type="EMBL" id="JACIDK010000005">
    <property type="protein sequence ID" value="MBB3892633.1"/>
    <property type="molecule type" value="Genomic_DNA"/>
</dbReference>
<reference evidence="4 5" key="1">
    <citation type="submission" date="2020-08" db="EMBL/GenBank/DDBJ databases">
        <title>Genomic Encyclopedia of Type Strains, Phase IV (KMG-IV): sequencing the most valuable type-strain genomes for metagenomic binning, comparative biology and taxonomic classification.</title>
        <authorList>
            <person name="Goeker M."/>
        </authorList>
    </citation>
    <scope>NUCLEOTIDE SEQUENCE [LARGE SCALE GENOMIC DNA]</scope>
    <source>
        <strain evidence="4 5">DSM 21793</strain>
    </source>
</reference>
<evidence type="ECO:0000313" key="4">
    <source>
        <dbReference type="EMBL" id="MBB3892633.1"/>
    </source>
</evidence>
<dbReference type="Pfam" id="PF01565">
    <property type="entry name" value="FAD_binding_4"/>
    <property type="match status" value="1"/>
</dbReference>
<evidence type="ECO:0000256" key="1">
    <source>
        <dbReference type="ARBA" id="ARBA00022630"/>
    </source>
</evidence>
<organism evidence="4 5">
    <name type="scientific">Phenylobacterium haematophilum</name>
    <dbReference type="NCBI Taxonomy" id="98513"/>
    <lineage>
        <taxon>Bacteria</taxon>
        <taxon>Pseudomonadati</taxon>
        <taxon>Pseudomonadota</taxon>
        <taxon>Alphaproteobacteria</taxon>
        <taxon>Caulobacterales</taxon>
        <taxon>Caulobacteraceae</taxon>
        <taxon>Phenylobacterium</taxon>
    </lineage>
</organism>
<dbReference type="GO" id="GO:0003824">
    <property type="term" value="F:catalytic activity"/>
    <property type="evidence" value="ECO:0007669"/>
    <property type="project" value="InterPro"/>
</dbReference>
<keyword evidence="5" id="KW-1185">Reference proteome</keyword>
<gene>
    <name evidence="4" type="ORF">GGQ61_003369</name>
</gene>
<dbReference type="InterPro" id="IPR016166">
    <property type="entry name" value="FAD-bd_PCMH"/>
</dbReference>
<dbReference type="AlphaFoldDB" id="A0A840A4M6"/>
<comment type="caution">
    <text evidence="4">The sequence shown here is derived from an EMBL/GenBank/DDBJ whole genome shotgun (WGS) entry which is preliminary data.</text>
</comment>
<dbReference type="Proteomes" id="UP000530564">
    <property type="component" value="Unassembled WGS sequence"/>
</dbReference>
<dbReference type="PROSITE" id="PS51387">
    <property type="entry name" value="FAD_PCMH"/>
    <property type="match status" value="1"/>
</dbReference>
<dbReference type="RefSeq" id="WP_183775288.1">
    <property type="nucleotide sequence ID" value="NZ_JACIDK010000005.1"/>
</dbReference>
<protein>
    <submittedName>
        <fullName evidence="4">Glycolate oxidase FAD binding subunit</fullName>
    </submittedName>
</protein>
<evidence type="ECO:0000256" key="2">
    <source>
        <dbReference type="ARBA" id="ARBA00022827"/>
    </source>
</evidence>
<evidence type="ECO:0000313" key="5">
    <source>
        <dbReference type="Proteomes" id="UP000530564"/>
    </source>
</evidence>
<dbReference type="PANTHER" id="PTHR11748">
    <property type="entry name" value="D-LACTATE DEHYDROGENASE"/>
    <property type="match status" value="1"/>
</dbReference>
<evidence type="ECO:0000259" key="3">
    <source>
        <dbReference type="PROSITE" id="PS51387"/>
    </source>
</evidence>
<keyword evidence="1" id="KW-0285">Flavoprotein</keyword>
<keyword evidence="2" id="KW-0274">FAD</keyword>
<dbReference type="Gene3D" id="3.30.465.10">
    <property type="match status" value="1"/>
</dbReference>
<name>A0A840A4M6_9CAUL</name>
<dbReference type="InterPro" id="IPR036318">
    <property type="entry name" value="FAD-bd_PCMH-like_sf"/>
</dbReference>
<dbReference type="InterPro" id="IPR016169">
    <property type="entry name" value="FAD-bd_PCMH_sub2"/>
</dbReference>
<dbReference type="InterPro" id="IPR006094">
    <property type="entry name" value="Oxid_FAD_bind_N"/>
</dbReference>
<dbReference type="SUPFAM" id="SSF56176">
    <property type="entry name" value="FAD-binding/transporter-associated domain-like"/>
    <property type="match status" value="1"/>
</dbReference>
<proteinExistence type="predicted"/>
<sequence>MAWTPKTADEARVAVADALAQGRTLELVGTGTRRGFGRPVAADEVLDLSALNRVVTYQPEELILAVEPATPMAQIAAMLAEAGQCLAFEPPDFGPLWGLAAGQGTVGGAMMTGRGGPRRLTAGGPRDHCLGIKGVNGFGEAFAAGGRVVKNVTGFDVAKLATGSFGTLCAVTELTLKVLPAPPQAQTLAIRGLSDEAAMGVMSKALGCPAQVSSAAHLPADVAARSQVGELSAAHGAVTLLRVEGVGPSVTARIAHLTDVLSAEARQAVLDREASHLAWKEIADASAFVGGEGQIWKLSVPPMMGAAVGRRLADELSGRCFYDWGGGAVWLELPAAPDAHAGRVREVLAQVAGGEAHATLMRADADVRAQVAPFQPLAPGVAALTERVRAQFDPQRIFNPGRMYA</sequence>